<dbReference type="RefSeq" id="WP_398280571.1">
    <property type="nucleotide sequence ID" value="NZ_JBITLV010000004.1"/>
</dbReference>
<evidence type="ECO:0000256" key="2">
    <source>
        <dbReference type="ARBA" id="ARBA00022679"/>
    </source>
</evidence>
<comment type="caution">
    <text evidence="3">The sequence shown here is derived from an EMBL/GenBank/DDBJ whole genome shotgun (WGS) entry which is preliminary data.</text>
</comment>
<dbReference type="Proteomes" id="UP001612915">
    <property type="component" value="Unassembled WGS sequence"/>
</dbReference>
<accession>A0ABW8ANG5</accession>
<evidence type="ECO:0000313" key="3">
    <source>
        <dbReference type="EMBL" id="MFI7587924.1"/>
    </source>
</evidence>
<dbReference type="Pfam" id="PF02636">
    <property type="entry name" value="Methyltransf_28"/>
    <property type="match status" value="1"/>
</dbReference>
<proteinExistence type="predicted"/>
<sequence length="295" mass="31032">MHPDEGWPSWRAAWQQALYGPDGFYRRPEGPAGHFRTATHAAPRELAAALTRLARRHGCSAVVDVGAGRGELLTALAGSGLRRHGVDVVARPPSLPAGIGWSAGVDAVAPGAWAGALVVGWELLDVVPCEVLELDADGAPRRVLVQPATGRERLGERVDDAWRARWWPGGEEGDRVEVGTPRDELWAGLLARAQAGGARLGLAVDYAHTRENRPPEGSLTGFRAGRAVPPRPDGSMDVTAHVAIDAVAAATDAATGRTSSRTTQREALLALGVTDAELLDPGSLGGFAWLESSLV</sequence>
<keyword evidence="4" id="KW-1185">Reference proteome</keyword>
<dbReference type="GO" id="GO:0032259">
    <property type="term" value="P:methylation"/>
    <property type="evidence" value="ECO:0007669"/>
    <property type="project" value="UniProtKB-KW"/>
</dbReference>
<name>A0ABW8ANG5_9ACTN</name>
<keyword evidence="1 3" id="KW-0489">Methyltransferase</keyword>
<reference evidence="3 4" key="1">
    <citation type="submission" date="2024-10" db="EMBL/GenBank/DDBJ databases">
        <title>The Natural Products Discovery Center: Release of the First 8490 Sequenced Strains for Exploring Actinobacteria Biosynthetic Diversity.</title>
        <authorList>
            <person name="Kalkreuter E."/>
            <person name="Kautsar S.A."/>
            <person name="Yang D."/>
            <person name="Bader C.D."/>
            <person name="Teijaro C.N."/>
            <person name="Fluegel L."/>
            <person name="Davis C.M."/>
            <person name="Simpson J.R."/>
            <person name="Lauterbach L."/>
            <person name="Steele A.D."/>
            <person name="Gui C."/>
            <person name="Meng S."/>
            <person name="Li G."/>
            <person name="Viehrig K."/>
            <person name="Ye F."/>
            <person name="Su P."/>
            <person name="Kiefer A.F."/>
            <person name="Nichols A."/>
            <person name="Cepeda A.J."/>
            <person name="Yan W."/>
            <person name="Fan B."/>
            <person name="Jiang Y."/>
            <person name="Adhikari A."/>
            <person name="Zheng C.-J."/>
            <person name="Schuster L."/>
            <person name="Cowan T.M."/>
            <person name="Smanski M.J."/>
            <person name="Chevrette M.G."/>
            <person name="De Carvalho L.P.S."/>
            <person name="Shen B."/>
        </authorList>
    </citation>
    <scope>NUCLEOTIDE SEQUENCE [LARGE SCALE GENOMIC DNA]</scope>
    <source>
        <strain evidence="3 4">NPDC049639</strain>
    </source>
</reference>
<evidence type="ECO:0000313" key="4">
    <source>
        <dbReference type="Proteomes" id="UP001612915"/>
    </source>
</evidence>
<gene>
    <name evidence="3" type="ORF">ACIB24_12700</name>
</gene>
<dbReference type="InterPro" id="IPR003788">
    <property type="entry name" value="NDUFAF7"/>
</dbReference>
<organism evidence="3 4">
    <name type="scientific">Spongisporangium articulatum</name>
    <dbReference type="NCBI Taxonomy" id="3362603"/>
    <lineage>
        <taxon>Bacteria</taxon>
        <taxon>Bacillati</taxon>
        <taxon>Actinomycetota</taxon>
        <taxon>Actinomycetes</taxon>
        <taxon>Kineosporiales</taxon>
        <taxon>Kineosporiaceae</taxon>
        <taxon>Spongisporangium</taxon>
    </lineage>
</organism>
<dbReference type="SUPFAM" id="SSF53335">
    <property type="entry name" value="S-adenosyl-L-methionine-dependent methyltransferases"/>
    <property type="match status" value="1"/>
</dbReference>
<dbReference type="InterPro" id="IPR029063">
    <property type="entry name" value="SAM-dependent_MTases_sf"/>
</dbReference>
<dbReference type="EC" id="2.1.1.-" evidence="3"/>
<keyword evidence="2 3" id="KW-0808">Transferase</keyword>
<dbReference type="InterPro" id="IPR038375">
    <property type="entry name" value="NDUFAF7_sf"/>
</dbReference>
<dbReference type="GO" id="GO:0008168">
    <property type="term" value="F:methyltransferase activity"/>
    <property type="evidence" value="ECO:0007669"/>
    <property type="project" value="UniProtKB-KW"/>
</dbReference>
<protein>
    <submittedName>
        <fullName evidence="3">SAM-dependent methyltransferase</fullName>
        <ecNumber evidence="3">2.1.1.-</ecNumber>
    </submittedName>
</protein>
<dbReference type="Gene3D" id="3.40.50.12710">
    <property type="match status" value="1"/>
</dbReference>
<dbReference type="EMBL" id="JBITLV010000004">
    <property type="protein sequence ID" value="MFI7587924.1"/>
    <property type="molecule type" value="Genomic_DNA"/>
</dbReference>
<evidence type="ECO:0000256" key="1">
    <source>
        <dbReference type="ARBA" id="ARBA00022603"/>
    </source>
</evidence>